<evidence type="ECO:0000313" key="4">
    <source>
        <dbReference type="Proteomes" id="UP000032900"/>
    </source>
</evidence>
<dbReference type="AlphaFoldDB" id="A0A0E9LVC7"/>
<feature type="domain" description="DUF5683" evidence="2">
    <location>
        <begin position="104"/>
        <end position="268"/>
    </location>
</feature>
<organism evidence="3 4">
    <name type="scientific">Geofilum rubicundum JCM 15548</name>
    <dbReference type="NCBI Taxonomy" id="1236989"/>
    <lineage>
        <taxon>Bacteria</taxon>
        <taxon>Pseudomonadati</taxon>
        <taxon>Bacteroidota</taxon>
        <taxon>Bacteroidia</taxon>
        <taxon>Marinilabiliales</taxon>
        <taxon>Marinilabiliaceae</taxon>
        <taxon>Geofilum</taxon>
    </lineage>
</organism>
<name>A0A0E9LVC7_9BACT</name>
<protein>
    <recommendedName>
        <fullName evidence="2">DUF5683 domain-containing protein</fullName>
    </recommendedName>
</protein>
<sequence>MDILKKTSYCAVVLIWLLAFPANAQDVVPEDSAQVILESLIDQPPLLPDAETDSLLRKTELLLNDSLEQRVILVADSLVGEKPLPVTIKENPTPSDFQLPDDYKHSPHKASIYAAVFPGAGQIYNKKYWKVPILYAGIGGLVYAIHFNSTYYNRYRSAYRDFLIRDPGNTSYEQFIPPGLDMDRVHGDLSEWFERALQNKRRYYKRYRDISYIGMAALYVASIIDASVDAHFYDFDISDDLSLRIEPAMLSPVTDKGSAFGFQMQFEF</sequence>
<dbReference type="STRING" id="1236989.JCM15548_11370"/>
<evidence type="ECO:0000256" key="1">
    <source>
        <dbReference type="SAM" id="SignalP"/>
    </source>
</evidence>
<gene>
    <name evidence="3" type="ORF">JCM15548_11370</name>
</gene>
<keyword evidence="1" id="KW-0732">Signal</keyword>
<dbReference type="Pfam" id="PF18935">
    <property type="entry name" value="DUF5683"/>
    <property type="match status" value="1"/>
</dbReference>
<evidence type="ECO:0000259" key="2">
    <source>
        <dbReference type="Pfam" id="PF18935"/>
    </source>
</evidence>
<comment type="caution">
    <text evidence="3">The sequence shown here is derived from an EMBL/GenBank/DDBJ whole genome shotgun (WGS) entry which is preliminary data.</text>
</comment>
<proteinExistence type="predicted"/>
<feature type="chain" id="PRO_5002428702" description="DUF5683 domain-containing protein" evidence="1">
    <location>
        <begin position="25"/>
        <end position="268"/>
    </location>
</feature>
<dbReference type="OrthoDB" id="9813910at2"/>
<dbReference type="Proteomes" id="UP000032900">
    <property type="component" value="Unassembled WGS sequence"/>
</dbReference>
<keyword evidence="4" id="KW-1185">Reference proteome</keyword>
<evidence type="ECO:0000313" key="3">
    <source>
        <dbReference type="EMBL" id="GAO29204.1"/>
    </source>
</evidence>
<dbReference type="RefSeq" id="WP_157482456.1">
    <property type="nucleotide sequence ID" value="NZ_BAZW01000007.1"/>
</dbReference>
<accession>A0A0E9LVC7</accession>
<dbReference type="EMBL" id="BAZW01000007">
    <property type="protein sequence ID" value="GAO29204.1"/>
    <property type="molecule type" value="Genomic_DNA"/>
</dbReference>
<dbReference type="InterPro" id="IPR043738">
    <property type="entry name" value="DUF5683"/>
</dbReference>
<reference evidence="3 4" key="1">
    <citation type="journal article" date="2015" name="Microbes Environ.">
        <title>Distribution and evolution of nitrogen fixation genes in the phylum bacteroidetes.</title>
        <authorList>
            <person name="Inoue J."/>
            <person name="Oshima K."/>
            <person name="Suda W."/>
            <person name="Sakamoto M."/>
            <person name="Iino T."/>
            <person name="Noda S."/>
            <person name="Hongoh Y."/>
            <person name="Hattori M."/>
            <person name="Ohkuma M."/>
        </authorList>
    </citation>
    <scope>NUCLEOTIDE SEQUENCE [LARGE SCALE GENOMIC DNA]</scope>
    <source>
        <strain evidence="3">JCM 15548</strain>
    </source>
</reference>
<feature type="signal peptide" evidence="1">
    <location>
        <begin position="1"/>
        <end position="24"/>
    </location>
</feature>